<feature type="domain" description="YbaK/aminoacyl-tRNA synthetase-associated" evidence="5">
    <location>
        <begin position="33"/>
        <end position="150"/>
    </location>
</feature>
<dbReference type="GO" id="GO:0006412">
    <property type="term" value="P:translation"/>
    <property type="evidence" value="ECO:0007669"/>
    <property type="project" value="UniProtKB-KW"/>
</dbReference>
<dbReference type="SUPFAM" id="SSF55826">
    <property type="entry name" value="YbaK/ProRS associated domain"/>
    <property type="match status" value="1"/>
</dbReference>
<evidence type="ECO:0000256" key="4">
    <source>
        <dbReference type="PIRNR" id="PIRNR006181"/>
    </source>
</evidence>
<dbReference type="PIRSF" id="PIRSF006181">
    <property type="entry name" value="EbsC_YbaK"/>
    <property type="match status" value="1"/>
</dbReference>
<dbReference type="NCBIfam" id="TIGR00011">
    <property type="entry name" value="YbaK_EbsC"/>
    <property type="match status" value="1"/>
</dbReference>
<dbReference type="PANTHER" id="PTHR30411:SF0">
    <property type="entry name" value="CYS-TRNA(PRO)_CYS-TRNA(CYS) DEACYLASE YBAK"/>
    <property type="match status" value="1"/>
</dbReference>
<gene>
    <name evidence="6" type="primary">ybaK</name>
    <name evidence="6" type="ORF">FYJ74_09890</name>
</gene>
<keyword evidence="3 4" id="KW-0456">Lyase</keyword>
<dbReference type="InterPro" id="IPR036754">
    <property type="entry name" value="YbaK/aa-tRNA-synt-asso_dom_sf"/>
</dbReference>
<keyword evidence="7" id="KW-1185">Reference proteome</keyword>
<sequence>MAKNPKTNAVREAERLRIPVRVIEYEADESDLSAAHAAAGCGVPLERIYKTLVLRGDGRAKELLVAVIPGAMELDLKKLAALSGYDKVEMIRMKELFELTGYVRGGCSPLGMKKKLPTFLDESALRHERIAVSAGRRGLQMELDPRDLQKAAGATVGAISREAAKEEEKTW</sequence>
<protein>
    <recommendedName>
        <fullName evidence="4">Cys-tRNA(Pro)/Cys-tRNA(Cys) deacylase</fullName>
        <ecNumber evidence="4">4.2.-.-</ecNumber>
    </recommendedName>
</protein>
<evidence type="ECO:0000256" key="2">
    <source>
        <dbReference type="ARBA" id="ARBA00022917"/>
    </source>
</evidence>
<name>A0A6L5YDK2_9BACT</name>
<dbReference type="InterPro" id="IPR007214">
    <property type="entry name" value="YbaK/aa-tRNA-synth-assoc-dom"/>
</dbReference>
<evidence type="ECO:0000313" key="6">
    <source>
        <dbReference type="EMBL" id="MST56341.1"/>
    </source>
</evidence>
<evidence type="ECO:0000259" key="5">
    <source>
        <dbReference type="Pfam" id="PF04073"/>
    </source>
</evidence>
<dbReference type="GO" id="GO:0016829">
    <property type="term" value="F:lyase activity"/>
    <property type="evidence" value="ECO:0007669"/>
    <property type="project" value="UniProtKB-KW"/>
</dbReference>
<proteinExistence type="inferred from homology"/>
<evidence type="ECO:0000256" key="1">
    <source>
        <dbReference type="ARBA" id="ARBA00009798"/>
    </source>
</evidence>
<comment type="caution">
    <text evidence="6">The sequence shown here is derived from an EMBL/GenBank/DDBJ whole genome shotgun (WGS) entry which is preliminary data.</text>
</comment>
<comment type="similarity">
    <text evidence="1 4">Belongs to the prolyl-tRNA editing family. YbaK/EbsC subfamily.</text>
</comment>
<dbReference type="CDD" id="cd00002">
    <property type="entry name" value="YbaK_deacylase"/>
    <property type="match status" value="1"/>
</dbReference>
<dbReference type="AlphaFoldDB" id="A0A6L5YDK2"/>
<accession>A0A6L5YDK2</accession>
<dbReference type="InterPro" id="IPR004369">
    <property type="entry name" value="Prolyl-tRNA_editing_YbaK/EbsC"/>
</dbReference>
<dbReference type="RefSeq" id="WP_154529424.1">
    <property type="nucleotide sequence ID" value="NZ_JAXDZJ010000064.1"/>
</dbReference>
<evidence type="ECO:0000313" key="7">
    <source>
        <dbReference type="Proteomes" id="UP000473699"/>
    </source>
</evidence>
<dbReference type="EC" id="4.2.-.-" evidence="4"/>
<dbReference type="GO" id="GO:0002161">
    <property type="term" value="F:aminoacyl-tRNA deacylase activity"/>
    <property type="evidence" value="ECO:0007669"/>
    <property type="project" value="InterPro"/>
</dbReference>
<dbReference type="EMBL" id="VUNH01000011">
    <property type="protein sequence ID" value="MST56341.1"/>
    <property type="molecule type" value="Genomic_DNA"/>
</dbReference>
<keyword evidence="2 4" id="KW-0648">Protein biosynthesis</keyword>
<organism evidence="6 7">
    <name type="scientific">Pyramidobacter porci</name>
    <dbReference type="NCBI Taxonomy" id="2605789"/>
    <lineage>
        <taxon>Bacteria</taxon>
        <taxon>Thermotogati</taxon>
        <taxon>Synergistota</taxon>
        <taxon>Synergistia</taxon>
        <taxon>Synergistales</taxon>
        <taxon>Dethiosulfovibrionaceae</taxon>
        <taxon>Pyramidobacter</taxon>
    </lineage>
</organism>
<dbReference type="Pfam" id="PF04073">
    <property type="entry name" value="tRNA_edit"/>
    <property type="match status" value="1"/>
</dbReference>
<dbReference type="Proteomes" id="UP000473699">
    <property type="component" value="Unassembled WGS sequence"/>
</dbReference>
<evidence type="ECO:0000256" key="3">
    <source>
        <dbReference type="ARBA" id="ARBA00023239"/>
    </source>
</evidence>
<dbReference type="PANTHER" id="PTHR30411">
    <property type="entry name" value="CYTOPLASMIC PROTEIN"/>
    <property type="match status" value="1"/>
</dbReference>
<dbReference type="Gene3D" id="3.90.960.10">
    <property type="entry name" value="YbaK/aminoacyl-tRNA synthetase-associated domain"/>
    <property type="match status" value="1"/>
</dbReference>
<reference evidence="6 7" key="1">
    <citation type="submission" date="2019-08" db="EMBL/GenBank/DDBJ databases">
        <title>In-depth cultivation of the pig gut microbiome towards novel bacterial diversity and tailored functional studies.</title>
        <authorList>
            <person name="Wylensek D."/>
            <person name="Hitch T.C.A."/>
            <person name="Clavel T."/>
        </authorList>
    </citation>
    <scope>NUCLEOTIDE SEQUENCE [LARGE SCALE GENOMIC DNA]</scope>
    <source>
        <strain evidence="6 7">SM-530-WT-4B</strain>
    </source>
</reference>